<feature type="non-terminal residue" evidence="1">
    <location>
        <position position="90"/>
    </location>
</feature>
<accession>A0A0F9AY98</accession>
<proteinExistence type="predicted"/>
<name>A0A0F9AY98_9ZZZZ</name>
<sequence>MAEVFGMKVDLELVVKNLNKIKQQVSGAMKNIPGGIAQGAGLGGGGAGETAGSLGKMTGKLALISGSALLILEGVKKIVGFMTKSSPYLK</sequence>
<comment type="caution">
    <text evidence="1">The sequence shown here is derived from an EMBL/GenBank/DDBJ whole genome shotgun (WGS) entry which is preliminary data.</text>
</comment>
<gene>
    <name evidence="1" type="ORF">LCGC14_2513850</name>
</gene>
<protein>
    <submittedName>
        <fullName evidence="1">Uncharacterized protein</fullName>
    </submittedName>
</protein>
<organism evidence="1">
    <name type="scientific">marine sediment metagenome</name>
    <dbReference type="NCBI Taxonomy" id="412755"/>
    <lineage>
        <taxon>unclassified sequences</taxon>
        <taxon>metagenomes</taxon>
        <taxon>ecological metagenomes</taxon>
    </lineage>
</organism>
<dbReference type="EMBL" id="LAZR01040383">
    <property type="protein sequence ID" value="KKL14614.1"/>
    <property type="molecule type" value="Genomic_DNA"/>
</dbReference>
<dbReference type="AlphaFoldDB" id="A0A0F9AY98"/>
<reference evidence="1" key="1">
    <citation type="journal article" date="2015" name="Nature">
        <title>Complex archaea that bridge the gap between prokaryotes and eukaryotes.</title>
        <authorList>
            <person name="Spang A."/>
            <person name="Saw J.H."/>
            <person name="Jorgensen S.L."/>
            <person name="Zaremba-Niedzwiedzka K."/>
            <person name="Martijn J."/>
            <person name="Lind A.E."/>
            <person name="van Eijk R."/>
            <person name="Schleper C."/>
            <person name="Guy L."/>
            <person name="Ettema T.J."/>
        </authorList>
    </citation>
    <scope>NUCLEOTIDE SEQUENCE</scope>
</reference>
<evidence type="ECO:0000313" key="1">
    <source>
        <dbReference type="EMBL" id="KKL14614.1"/>
    </source>
</evidence>